<dbReference type="InterPro" id="IPR036880">
    <property type="entry name" value="Kunitz_BPTI_sf"/>
</dbReference>
<evidence type="ECO:0000313" key="7">
    <source>
        <dbReference type="EMBL" id="KFR01168.1"/>
    </source>
</evidence>
<dbReference type="Gene3D" id="4.10.410.10">
    <property type="entry name" value="Pancreatic trypsin inhibitor Kunitz domain"/>
    <property type="match status" value="2"/>
</dbReference>
<dbReference type="PANTHER" id="PTHR10083">
    <property type="entry name" value="KUNITZ-TYPE PROTEASE INHIBITOR-RELATED"/>
    <property type="match status" value="1"/>
</dbReference>
<evidence type="ECO:0000259" key="6">
    <source>
        <dbReference type="PROSITE" id="PS50279"/>
    </source>
</evidence>
<reference evidence="7 8" key="1">
    <citation type="submission" date="2014-04" db="EMBL/GenBank/DDBJ databases">
        <title>Genome evolution of avian class.</title>
        <authorList>
            <person name="Zhang G."/>
            <person name="Li C."/>
        </authorList>
    </citation>
    <scope>NUCLEOTIDE SEQUENCE [LARGE SCALE GENOMIC DNA]</scope>
    <source>
        <strain evidence="7">BGI_Y956</strain>
    </source>
</reference>
<dbReference type="SUPFAM" id="SSF57362">
    <property type="entry name" value="BPTI-like"/>
    <property type="match status" value="2"/>
</dbReference>
<dbReference type="Pfam" id="PF00014">
    <property type="entry name" value="Kunitz_BPTI"/>
    <property type="match status" value="2"/>
</dbReference>
<dbReference type="InterPro" id="IPR020901">
    <property type="entry name" value="Prtase_inh_Kunz-CS"/>
</dbReference>
<evidence type="ECO:0000256" key="3">
    <source>
        <dbReference type="ARBA" id="ARBA00022690"/>
    </source>
</evidence>
<keyword evidence="8" id="KW-1185">Reference proteome</keyword>
<evidence type="ECO:0000313" key="8">
    <source>
        <dbReference type="Proteomes" id="UP000053283"/>
    </source>
</evidence>
<comment type="subcellular location">
    <subcellularLocation>
        <location evidence="1">Secreted</location>
    </subcellularLocation>
</comment>
<keyword evidence="2" id="KW-0964">Secreted</keyword>
<dbReference type="InterPro" id="IPR050098">
    <property type="entry name" value="TFPI/VKTCI-like"/>
</dbReference>
<gene>
    <name evidence="7" type="ORF">Y956_10043</name>
</gene>
<feature type="domain" description="BPTI/Kunitz inhibitor" evidence="6">
    <location>
        <begin position="41"/>
        <end position="92"/>
    </location>
</feature>
<protein>
    <submittedName>
        <fullName evidence="7">Papilin</fullName>
    </submittedName>
</protein>
<accession>A0A091VFD4</accession>
<dbReference type="PRINTS" id="PR00759">
    <property type="entry name" value="BASICPTASE"/>
</dbReference>
<dbReference type="InterPro" id="IPR002223">
    <property type="entry name" value="Kunitz_BPTI"/>
</dbReference>
<feature type="non-terminal residue" evidence="7">
    <location>
        <position position="92"/>
    </location>
</feature>
<evidence type="ECO:0000256" key="2">
    <source>
        <dbReference type="ARBA" id="ARBA00022525"/>
    </source>
</evidence>
<name>A0A091VFD4_NIPNI</name>
<dbReference type="Proteomes" id="UP000053283">
    <property type="component" value="Unassembled WGS sequence"/>
</dbReference>
<dbReference type="PROSITE" id="PS00280">
    <property type="entry name" value="BPTI_KUNITZ_1"/>
    <property type="match status" value="2"/>
</dbReference>
<dbReference type="GO" id="GO:0004867">
    <property type="term" value="F:serine-type endopeptidase inhibitor activity"/>
    <property type="evidence" value="ECO:0007669"/>
    <property type="project" value="UniProtKB-KW"/>
</dbReference>
<proteinExistence type="predicted"/>
<dbReference type="AlphaFoldDB" id="A0A091VFD4"/>
<dbReference type="GO" id="GO:0005615">
    <property type="term" value="C:extracellular space"/>
    <property type="evidence" value="ECO:0007669"/>
    <property type="project" value="TreeGrafter"/>
</dbReference>
<dbReference type="EMBL" id="KL410942">
    <property type="protein sequence ID" value="KFR01168.1"/>
    <property type="molecule type" value="Genomic_DNA"/>
</dbReference>
<feature type="non-terminal residue" evidence="7">
    <location>
        <position position="1"/>
    </location>
</feature>
<dbReference type="FunFam" id="4.10.410.10:FF:000020">
    <property type="entry name" value="Collagen, type VI, alpha 3"/>
    <property type="match status" value="1"/>
</dbReference>
<dbReference type="PROSITE" id="PS50279">
    <property type="entry name" value="BPTI_KUNITZ_2"/>
    <property type="match status" value="2"/>
</dbReference>
<dbReference type="PANTHER" id="PTHR10083:SF381">
    <property type="entry name" value="BPTI_KUNITZ INHIBITOR DOMAIN-CONTAINING PROTEIN"/>
    <property type="match status" value="1"/>
</dbReference>
<keyword evidence="5" id="KW-1015">Disulfide bond</keyword>
<sequence>WYHRWETGSCERFWYGGCGGNANRFGSKRDCIRACTDPAACLEARDAGPCHSFSPKWFFEGHQHGRCSLFWYGGCGGSCNRFESQEQCEAAC</sequence>
<feature type="domain" description="BPTI/Kunitz inhibitor" evidence="6">
    <location>
        <begin position="1"/>
        <end position="35"/>
    </location>
</feature>
<dbReference type="SMART" id="SM00131">
    <property type="entry name" value="KU"/>
    <property type="match status" value="2"/>
</dbReference>
<evidence type="ECO:0000256" key="4">
    <source>
        <dbReference type="ARBA" id="ARBA00022900"/>
    </source>
</evidence>
<keyword evidence="3" id="KW-0646">Protease inhibitor</keyword>
<keyword evidence="4" id="KW-0722">Serine protease inhibitor</keyword>
<evidence type="ECO:0000256" key="1">
    <source>
        <dbReference type="ARBA" id="ARBA00004613"/>
    </source>
</evidence>
<organism evidence="7 8">
    <name type="scientific">Nipponia nippon</name>
    <name type="common">Crested ibis</name>
    <name type="synonym">Ibis nippon</name>
    <dbReference type="NCBI Taxonomy" id="128390"/>
    <lineage>
        <taxon>Eukaryota</taxon>
        <taxon>Metazoa</taxon>
        <taxon>Chordata</taxon>
        <taxon>Craniata</taxon>
        <taxon>Vertebrata</taxon>
        <taxon>Euteleostomi</taxon>
        <taxon>Archelosauria</taxon>
        <taxon>Archosauria</taxon>
        <taxon>Dinosauria</taxon>
        <taxon>Saurischia</taxon>
        <taxon>Theropoda</taxon>
        <taxon>Coelurosauria</taxon>
        <taxon>Aves</taxon>
        <taxon>Neognathae</taxon>
        <taxon>Neoaves</taxon>
        <taxon>Aequornithes</taxon>
        <taxon>Pelecaniformes</taxon>
        <taxon>Threskiornithidae</taxon>
        <taxon>Nipponia</taxon>
    </lineage>
</organism>
<evidence type="ECO:0000256" key="5">
    <source>
        <dbReference type="ARBA" id="ARBA00023157"/>
    </source>
</evidence>